<name>A0A927IFL6_9BACT</name>
<sequence length="212" mass="23692">MNIPEEVPAMILPGTVLLPKTIMPLRIFEERYRRMLADSLGSDRVFAISASLPGEPSLPFPSTNDACEPIATVGLIRMSSQNPDGTSLLMLEGTERVRIESVVQREPYPLLRVTKLPSTHRPQDEFEAEIVVDLLDKVDVIDEMLGAEGGDAAVACHAIDDLEMLAHFIMQTYCTSEETLQRTLETTNIIERCKIVSDYLQLQIMLMNDSEE</sequence>
<keyword evidence="3" id="KW-1185">Reference proteome</keyword>
<feature type="domain" description="Lon N-terminal" evidence="1">
    <location>
        <begin position="7"/>
        <end position="204"/>
    </location>
</feature>
<evidence type="ECO:0000313" key="2">
    <source>
        <dbReference type="EMBL" id="MBD5780237.1"/>
    </source>
</evidence>
<dbReference type="Gene3D" id="1.20.58.1480">
    <property type="match status" value="1"/>
</dbReference>
<dbReference type="AlphaFoldDB" id="A0A927IFL6"/>
<dbReference type="Pfam" id="PF02190">
    <property type="entry name" value="LON_substr_bdg"/>
    <property type="match status" value="1"/>
</dbReference>
<dbReference type="PROSITE" id="PS51787">
    <property type="entry name" value="LON_N"/>
    <property type="match status" value="1"/>
</dbReference>
<reference evidence="2" key="1">
    <citation type="submission" date="2020-09" db="EMBL/GenBank/DDBJ databases">
        <title>Pelagicoccus enzymogenes sp. nov. with an EPS production, isolated from marine sediment.</title>
        <authorList>
            <person name="Feng X."/>
        </authorList>
    </citation>
    <scope>NUCLEOTIDE SEQUENCE</scope>
    <source>
        <strain evidence="2">NFK12</strain>
    </source>
</reference>
<comment type="caution">
    <text evidence="2">The sequence shown here is derived from an EMBL/GenBank/DDBJ whole genome shotgun (WGS) entry which is preliminary data.</text>
</comment>
<protein>
    <submittedName>
        <fullName evidence="2">LON peptidase substrate-binding domain-containing protein</fullName>
    </submittedName>
</protein>
<accession>A0A927IFL6</accession>
<dbReference type="PANTHER" id="PTHR46732:SF8">
    <property type="entry name" value="ATP-DEPENDENT PROTEASE LA (LON) DOMAIN PROTEIN"/>
    <property type="match status" value="1"/>
</dbReference>
<gene>
    <name evidence="2" type="ORF">IEN85_12105</name>
</gene>
<organism evidence="2 3">
    <name type="scientific">Pelagicoccus enzymogenes</name>
    <dbReference type="NCBI Taxonomy" id="2773457"/>
    <lineage>
        <taxon>Bacteria</taxon>
        <taxon>Pseudomonadati</taxon>
        <taxon>Verrucomicrobiota</taxon>
        <taxon>Opitutia</taxon>
        <taxon>Puniceicoccales</taxon>
        <taxon>Pelagicoccaceae</taxon>
        <taxon>Pelagicoccus</taxon>
    </lineage>
</organism>
<dbReference type="EMBL" id="JACYFG010000035">
    <property type="protein sequence ID" value="MBD5780237.1"/>
    <property type="molecule type" value="Genomic_DNA"/>
</dbReference>
<dbReference type="Proteomes" id="UP000622317">
    <property type="component" value="Unassembled WGS sequence"/>
</dbReference>
<dbReference type="InterPro" id="IPR003111">
    <property type="entry name" value="Lon_prtase_N"/>
</dbReference>
<proteinExistence type="predicted"/>
<dbReference type="SUPFAM" id="SSF88697">
    <property type="entry name" value="PUA domain-like"/>
    <property type="match status" value="1"/>
</dbReference>
<dbReference type="InterPro" id="IPR046336">
    <property type="entry name" value="Lon_prtase_N_sf"/>
</dbReference>
<evidence type="ECO:0000313" key="3">
    <source>
        <dbReference type="Proteomes" id="UP000622317"/>
    </source>
</evidence>
<dbReference type="Gene3D" id="2.30.130.40">
    <property type="entry name" value="LON domain-like"/>
    <property type="match status" value="1"/>
</dbReference>
<dbReference type="InterPro" id="IPR015947">
    <property type="entry name" value="PUA-like_sf"/>
</dbReference>
<dbReference type="PANTHER" id="PTHR46732">
    <property type="entry name" value="ATP-DEPENDENT PROTEASE LA (LON) DOMAIN PROTEIN"/>
    <property type="match status" value="1"/>
</dbReference>
<evidence type="ECO:0000259" key="1">
    <source>
        <dbReference type="PROSITE" id="PS51787"/>
    </source>
</evidence>
<dbReference type="RefSeq" id="WP_191617348.1">
    <property type="nucleotide sequence ID" value="NZ_JACYFG010000035.1"/>
</dbReference>
<dbReference type="SMART" id="SM00464">
    <property type="entry name" value="LON"/>
    <property type="match status" value="1"/>
</dbReference>